<proteinExistence type="predicted"/>
<reference evidence="1" key="1">
    <citation type="submission" date="2018-07" db="EMBL/GenBank/DDBJ databases">
        <authorList>
            <consortium name="Genoscope - CEA"/>
            <person name="William W."/>
        </authorList>
    </citation>
    <scope>NUCLEOTIDE SEQUENCE</scope>
    <source>
        <strain evidence="1">IK1</strain>
    </source>
</reference>
<dbReference type="EMBL" id="UPXX01000009">
    <property type="protein sequence ID" value="VBB41771.1"/>
    <property type="molecule type" value="Genomic_DNA"/>
</dbReference>
<gene>
    <name evidence="1" type="ORF">TRIP_B170073</name>
</gene>
<organism evidence="1">
    <name type="scientific">Uncultured Desulfatiglans sp</name>
    <dbReference type="NCBI Taxonomy" id="1748965"/>
    <lineage>
        <taxon>Bacteria</taxon>
        <taxon>Pseudomonadati</taxon>
        <taxon>Thermodesulfobacteriota</taxon>
        <taxon>Desulfobacteria</taxon>
        <taxon>Desulfatiglandales</taxon>
        <taxon>Desulfatiglandaceae</taxon>
        <taxon>Desulfatiglans</taxon>
        <taxon>environmental samples</taxon>
    </lineage>
</organism>
<sequence>MQSRWFAARPGFLEVQKIEQLRGSDLQIALQTNVRLDAEIGKRGYFRWEARFLCAGLFLQVRASFSGLSDPCSFYRAFYSVCGEAVRLCRF</sequence>
<accession>A0A653A151</accession>
<dbReference type="AlphaFoldDB" id="A0A653A151"/>
<protein>
    <submittedName>
        <fullName evidence="1">Uncharacterized protein</fullName>
    </submittedName>
</protein>
<name>A0A653A151_UNCDX</name>
<evidence type="ECO:0000313" key="1">
    <source>
        <dbReference type="EMBL" id="VBB41771.1"/>
    </source>
</evidence>